<dbReference type="GO" id="GO:0005829">
    <property type="term" value="C:cytosol"/>
    <property type="evidence" value="ECO:0007669"/>
    <property type="project" value="TreeGrafter"/>
</dbReference>
<dbReference type="GO" id="GO:0003723">
    <property type="term" value="F:RNA binding"/>
    <property type="evidence" value="ECO:0007669"/>
    <property type="project" value="InterPro"/>
</dbReference>
<dbReference type="GO" id="GO:0006402">
    <property type="term" value="P:mRNA catabolic process"/>
    <property type="evidence" value="ECO:0007669"/>
    <property type="project" value="TreeGrafter"/>
</dbReference>
<sequence length="766" mass="81375">MQKRSGAATLPDSAALRTFLEADRTPISPPDILRAFGLPAHLKAALRTHLHAMAVAGDLALLPPGRLKGVTGLPETARAIITRMRHDGLPLAHLPDDPYGSSVALVTSHLDGSLLIPGDEVILRLRPATGRTRREGRPIRLVSTAPRQIAAVFQTNPDRLLPCDRRLTRALDIVPDLPASRDGPDTVPAGTTPEDTAPENAPENGHINSPASAPESALDAIPPQFPLESAPSHPALASLTKHPVAGEIVLADLLPARDSHHAPCARIRTILGPATAAGMPATLSLLTHDIPAEFPPEVEAEAQRVARPPSHPATMGNATDDPLDGRTDLRALPLVTIDDASAQDFDDAIWAERTSDGFRLMIAIADVAHYVTPGSALDIEARKRGNSVYLPGRVVPMLPLALSAGVCSLKPQEDRLCVFVELTITPTGQTRSGTLGRGIMRSAARLTYQDVQRALEPKTAIAAQVSASPSGFSEGGTANLSTLPPDLIPTLQAAAAALQADAAARGVLTLPEEDYHVTLDATGQPADFKLRERLPAHDLVAAFMIAANRFAAEELVRHTAPGLFRVHPAPPAPSAERTSHSQPPARMQARYSATPGQHHGLALARYTHFTSPIRRYADLVTHRALLALLDRTARNTASHQPDRADLPALAEHLQMTERRATSAVQACQDRLAAIFLTPFIGQTLETHITTATRSGLAVTLTKTGTPSFLSFLALPDDSGMHDDSLLTRSDFSSGTRFLNGDVLPVVLTATHPAQGTLALASVCHDS</sequence>
<feature type="region of interest" description="Disordered" evidence="1">
    <location>
        <begin position="567"/>
        <end position="586"/>
    </location>
</feature>
<feature type="domain" description="RNB" evidence="2">
    <location>
        <begin position="326"/>
        <end position="631"/>
    </location>
</feature>
<dbReference type="OrthoDB" id="9764149at2"/>
<comment type="caution">
    <text evidence="3">The sequence shown here is derived from an EMBL/GenBank/DDBJ whole genome shotgun (WGS) entry which is preliminary data.</text>
</comment>
<feature type="region of interest" description="Disordered" evidence="1">
    <location>
        <begin position="175"/>
        <end position="221"/>
    </location>
</feature>
<dbReference type="SUPFAM" id="SSF50249">
    <property type="entry name" value="Nucleic acid-binding proteins"/>
    <property type="match status" value="1"/>
</dbReference>
<keyword evidence="4" id="KW-1185">Reference proteome</keyword>
<dbReference type="InterPro" id="IPR012340">
    <property type="entry name" value="NA-bd_OB-fold"/>
</dbReference>
<dbReference type="STRING" id="104099.AD949_08870"/>
<dbReference type="SMART" id="SM00955">
    <property type="entry name" value="RNB"/>
    <property type="match status" value="1"/>
</dbReference>
<dbReference type="Pfam" id="PF00773">
    <property type="entry name" value="RNB"/>
    <property type="match status" value="2"/>
</dbReference>
<protein>
    <recommendedName>
        <fullName evidence="2">RNB domain-containing protein</fullName>
    </recommendedName>
</protein>
<proteinExistence type="predicted"/>
<gene>
    <name evidence="3" type="ORF">AOR01nite_05230</name>
</gene>
<evidence type="ECO:0000313" key="4">
    <source>
        <dbReference type="Proteomes" id="UP000317617"/>
    </source>
</evidence>
<dbReference type="Proteomes" id="UP000317617">
    <property type="component" value="Unassembled WGS sequence"/>
</dbReference>
<name>A0A4Y3TIC3_9PROT</name>
<dbReference type="GO" id="GO:0004540">
    <property type="term" value="F:RNA nuclease activity"/>
    <property type="evidence" value="ECO:0007669"/>
    <property type="project" value="InterPro"/>
</dbReference>
<reference evidence="3 4" key="1">
    <citation type="submission" date="2019-06" db="EMBL/GenBank/DDBJ databases">
        <title>Whole genome shotgun sequence of Acetobacter orleanensis NBRC 13752.</title>
        <authorList>
            <person name="Hosoyama A."/>
            <person name="Uohara A."/>
            <person name="Ohji S."/>
            <person name="Ichikawa N."/>
        </authorList>
    </citation>
    <scope>NUCLEOTIDE SEQUENCE [LARGE SCALE GENOMIC DNA]</scope>
    <source>
        <strain evidence="3 4">NBRC 13752</strain>
    </source>
</reference>
<dbReference type="InterPro" id="IPR001900">
    <property type="entry name" value="RNase_II/R"/>
</dbReference>
<organism evidence="3 4">
    <name type="scientific">Acetobacter orleanensis</name>
    <dbReference type="NCBI Taxonomy" id="104099"/>
    <lineage>
        <taxon>Bacteria</taxon>
        <taxon>Pseudomonadati</taxon>
        <taxon>Pseudomonadota</taxon>
        <taxon>Alphaproteobacteria</taxon>
        <taxon>Acetobacterales</taxon>
        <taxon>Acetobacteraceae</taxon>
        <taxon>Acetobacter</taxon>
    </lineage>
</organism>
<dbReference type="PANTHER" id="PTHR23355">
    <property type="entry name" value="RIBONUCLEASE"/>
    <property type="match status" value="1"/>
</dbReference>
<evidence type="ECO:0000259" key="2">
    <source>
        <dbReference type="SMART" id="SM00955"/>
    </source>
</evidence>
<evidence type="ECO:0000256" key="1">
    <source>
        <dbReference type="SAM" id="MobiDB-lite"/>
    </source>
</evidence>
<evidence type="ECO:0000313" key="3">
    <source>
        <dbReference type="EMBL" id="GEB82046.1"/>
    </source>
</evidence>
<dbReference type="RefSeq" id="WP_048835188.1">
    <property type="nucleotide sequence ID" value="NZ_BJMU01000001.1"/>
</dbReference>
<dbReference type="EMBL" id="BJMU01000001">
    <property type="protein sequence ID" value="GEB82046.1"/>
    <property type="molecule type" value="Genomic_DNA"/>
</dbReference>
<dbReference type="InterPro" id="IPR050180">
    <property type="entry name" value="RNR_Ribonuclease"/>
</dbReference>
<dbReference type="AlphaFoldDB" id="A0A4Y3TIC3"/>
<dbReference type="PANTHER" id="PTHR23355:SF9">
    <property type="entry name" value="DIS3-LIKE EXONUCLEASE 2"/>
    <property type="match status" value="1"/>
</dbReference>
<accession>A0A4Y3TIC3</accession>